<reference evidence="5 6" key="1">
    <citation type="submission" date="2016-12" db="EMBL/GenBank/DDBJ databases">
        <authorList>
            <person name="Song W.-J."/>
            <person name="Kurnit D.M."/>
        </authorList>
    </citation>
    <scope>NUCLEOTIDE SEQUENCE [LARGE SCALE GENOMIC DNA]</scope>
    <source>
        <strain evidence="5 6">IMCC3135</strain>
    </source>
</reference>
<keyword evidence="6" id="KW-1185">Reference proteome</keyword>
<dbReference type="PROSITE" id="PS50405">
    <property type="entry name" value="GST_CTER"/>
    <property type="match status" value="1"/>
</dbReference>
<dbReference type="PROSITE" id="PS50404">
    <property type="entry name" value="GST_NTER"/>
    <property type="match status" value="1"/>
</dbReference>
<feature type="domain" description="GST C-terminal" evidence="4">
    <location>
        <begin position="91"/>
        <end position="218"/>
    </location>
</feature>
<protein>
    <recommendedName>
        <fullName evidence="1">glutathione transferase</fullName>
        <ecNumber evidence="1">2.5.1.18</ecNumber>
    </recommendedName>
</protein>
<dbReference type="SFLD" id="SFLDG00358">
    <property type="entry name" value="Main_(cytGST)"/>
    <property type="match status" value="1"/>
</dbReference>
<dbReference type="SUPFAM" id="SSF52833">
    <property type="entry name" value="Thioredoxin-like"/>
    <property type="match status" value="1"/>
</dbReference>
<dbReference type="InterPro" id="IPR004045">
    <property type="entry name" value="Glutathione_S-Trfase_N"/>
</dbReference>
<keyword evidence="2" id="KW-0808">Transferase</keyword>
<dbReference type="EC" id="2.5.1.18" evidence="1"/>
<dbReference type="GO" id="GO:0005737">
    <property type="term" value="C:cytoplasm"/>
    <property type="evidence" value="ECO:0007669"/>
    <property type="project" value="TreeGrafter"/>
</dbReference>
<dbReference type="EMBL" id="CP018632">
    <property type="protein sequence ID" value="ASJ72917.1"/>
    <property type="molecule type" value="Genomic_DNA"/>
</dbReference>
<evidence type="ECO:0000313" key="6">
    <source>
        <dbReference type="Proteomes" id="UP000250079"/>
    </source>
</evidence>
<dbReference type="InterPro" id="IPR036282">
    <property type="entry name" value="Glutathione-S-Trfase_C_sf"/>
</dbReference>
<dbReference type="Gene3D" id="3.40.30.10">
    <property type="entry name" value="Glutaredoxin"/>
    <property type="match status" value="1"/>
</dbReference>
<organism evidence="5 6">
    <name type="scientific">Granulosicoccus antarcticus IMCC3135</name>
    <dbReference type="NCBI Taxonomy" id="1192854"/>
    <lineage>
        <taxon>Bacteria</taxon>
        <taxon>Pseudomonadati</taxon>
        <taxon>Pseudomonadota</taxon>
        <taxon>Gammaproteobacteria</taxon>
        <taxon>Chromatiales</taxon>
        <taxon>Granulosicoccaceae</taxon>
        <taxon>Granulosicoccus</taxon>
    </lineage>
</organism>
<evidence type="ECO:0000259" key="4">
    <source>
        <dbReference type="PROSITE" id="PS50405"/>
    </source>
</evidence>
<dbReference type="GO" id="GO:0004364">
    <property type="term" value="F:glutathione transferase activity"/>
    <property type="evidence" value="ECO:0007669"/>
    <property type="project" value="UniProtKB-EC"/>
</dbReference>
<proteinExistence type="predicted"/>
<evidence type="ECO:0000256" key="1">
    <source>
        <dbReference type="ARBA" id="ARBA00012452"/>
    </source>
</evidence>
<accession>A0A2Z2NYS1</accession>
<evidence type="ECO:0000256" key="2">
    <source>
        <dbReference type="ARBA" id="ARBA00022679"/>
    </source>
</evidence>
<dbReference type="OrthoDB" id="9782992at2"/>
<dbReference type="Proteomes" id="UP000250079">
    <property type="component" value="Chromosome"/>
</dbReference>
<feature type="domain" description="GST N-terminal" evidence="3">
    <location>
        <begin position="4"/>
        <end position="86"/>
    </location>
</feature>
<name>A0A2Z2NYS1_9GAMM</name>
<dbReference type="InterPro" id="IPR010987">
    <property type="entry name" value="Glutathione-S-Trfase_C-like"/>
</dbReference>
<dbReference type="AlphaFoldDB" id="A0A2Z2NYS1"/>
<evidence type="ECO:0000259" key="3">
    <source>
        <dbReference type="PROSITE" id="PS50404"/>
    </source>
</evidence>
<dbReference type="RefSeq" id="WP_088918184.1">
    <property type="nucleotide sequence ID" value="NZ_CP018632.1"/>
</dbReference>
<dbReference type="GO" id="GO:0043295">
    <property type="term" value="F:glutathione binding"/>
    <property type="evidence" value="ECO:0007669"/>
    <property type="project" value="TreeGrafter"/>
</dbReference>
<sequence length="218" mass="24005">MTNQAVHIVGMQFSTFVRSVQLCCEEKGIPYTVGAEVIGQSIKPGSSERFTLHPFGKIPVLVHEGRHLIETPSICRYLDAAFAGPALQPEEPWLRAQVDQWTAMLALYVDQAIVRSYLLEFVFPKGRDGTVRQELVDAATPELMRILALLEDQLAEGTYLVGDSFTIADAIAAPMLDYLSGLPAAENFFVELPRLVAYVGRLRKRPSAAKVLVAPTFG</sequence>
<dbReference type="Pfam" id="PF13410">
    <property type="entry name" value="GST_C_2"/>
    <property type="match status" value="1"/>
</dbReference>
<dbReference type="SFLD" id="SFLDS00019">
    <property type="entry name" value="Glutathione_Transferase_(cytos"/>
    <property type="match status" value="1"/>
</dbReference>
<dbReference type="InterPro" id="IPR040079">
    <property type="entry name" value="Glutathione_S-Trfase"/>
</dbReference>
<dbReference type="PANTHER" id="PTHR43900:SF3">
    <property type="entry name" value="GLUTATHIONE S-TRANSFERASE RHO"/>
    <property type="match status" value="1"/>
</dbReference>
<gene>
    <name evidence="5" type="primary">yibF</name>
    <name evidence="5" type="ORF">IMCC3135_14160</name>
</gene>
<dbReference type="SUPFAM" id="SSF47616">
    <property type="entry name" value="GST C-terminal domain-like"/>
    <property type="match status" value="1"/>
</dbReference>
<dbReference type="Pfam" id="PF13417">
    <property type="entry name" value="GST_N_3"/>
    <property type="match status" value="1"/>
</dbReference>
<evidence type="ECO:0000313" key="5">
    <source>
        <dbReference type="EMBL" id="ASJ72917.1"/>
    </source>
</evidence>
<dbReference type="KEGG" id="gai:IMCC3135_14160"/>
<dbReference type="Gene3D" id="1.20.1050.10">
    <property type="match status" value="1"/>
</dbReference>
<dbReference type="PANTHER" id="PTHR43900">
    <property type="entry name" value="GLUTATHIONE S-TRANSFERASE RHO"/>
    <property type="match status" value="1"/>
</dbReference>
<dbReference type="InterPro" id="IPR036249">
    <property type="entry name" value="Thioredoxin-like_sf"/>
</dbReference>
<dbReference type="CDD" id="cd00299">
    <property type="entry name" value="GST_C_family"/>
    <property type="match status" value="1"/>
</dbReference>